<evidence type="ECO:0000313" key="2">
    <source>
        <dbReference type="Proteomes" id="UP000256541"/>
    </source>
</evidence>
<dbReference type="AlphaFoldDB" id="A0A3E0W0K1"/>
<gene>
    <name evidence="1" type="ORF">B7R22_06690</name>
</gene>
<proteinExistence type="predicted"/>
<dbReference type="RefSeq" id="WP_116411011.1">
    <property type="nucleotide sequence ID" value="NZ_NBXB01000020.1"/>
</dbReference>
<dbReference type="EMBL" id="NBXB01000020">
    <property type="protein sequence ID" value="RFA15510.1"/>
    <property type="molecule type" value="Genomic_DNA"/>
</dbReference>
<sequence>MNAAGPDATDPALTTITVDATVPDEATLDGLAVIARHPGVALFSYDQVRPPDSQGDWRSTLVVATTTTIAKDDVVQHLSTFDTQAAPAAGTPRASYTVSSREEEIGSDVSGYLGLARRVRHGIGWTRVPCRRQDTTVACS</sequence>
<dbReference type="OrthoDB" id="5095937at2"/>
<comment type="caution">
    <text evidence="1">The sequence shown here is derived from an EMBL/GenBank/DDBJ whole genome shotgun (WGS) entry which is preliminary data.</text>
</comment>
<organism evidence="1 2">
    <name type="scientific">Subtercola boreus</name>
    <dbReference type="NCBI Taxonomy" id="120213"/>
    <lineage>
        <taxon>Bacteria</taxon>
        <taxon>Bacillati</taxon>
        <taxon>Actinomycetota</taxon>
        <taxon>Actinomycetes</taxon>
        <taxon>Micrococcales</taxon>
        <taxon>Microbacteriaceae</taxon>
        <taxon>Subtercola</taxon>
    </lineage>
</organism>
<protein>
    <submittedName>
        <fullName evidence="1">Uncharacterized protein</fullName>
    </submittedName>
</protein>
<name>A0A3E0W0K1_9MICO</name>
<evidence type="ECO:0000313" key="1">
    <source>
        <dbReference type="EMBL" id="RFA15510.1"/>
    </source>
</evidence>
<accession>A0A3E0W0K1</accession>
<dbReference type="Proteomes" id="UP000256541">
    <property type="component" value="Unassembled WGS sequence"/>
</dbReference>
<reference evidence="1 2" key="1">
    <citation type="submission" date="2017-04" db="EMBL/GenBank/DDBJ databases">
        <title>Comparative genome analysis of Subtercola boreus.</title>
        <authorList>
            <person name="Cho Y.-J."/>
            <person name="Cho A."/>
            <person name="Kim O.-S."/>
            <person name="Lee J.-I."/>
        </authorList>
    </citation>
    <scope>NUCLEOTIDE SEQUENCE [LARGE SCALE GENOMIC DNA]</scope>
    <source>
        <strain evidence="1 2">P27479</strain>
    </source>
</reference>